<organism evidence="10 11">
    <name type="scientific">Ramalina farinacea</name>
    <dbReference type="NCBI Taxonomy" id="258253"/>
    <lineage>
        <taxon>Eukaryota</taxon>
        <taxon>Fungi</taxon>
        <taxon>Dikarya</taxon>
        <taxon>Ascomycota</taxon>
        <taxon>Pezizomycotina</taxon>
        <taxon>Lecanoromycetes</taxon>
        <taxon>OSLEUM clade</taxon>
        <taxon>Lecanoromycetidae</taxon>
        <taxon>Lecanorales</taxon>
        <taxon>Lecanorineae</taxon>
        <taxon>Ramalinaceae</taxon>
        <taxon>Ramalina</taxon>
    </lineage>
</organism>
<keyword evidence="4 8" id="KW-0028">Amino-acid biosynthesis</keyword>
<dbReference type="Pfam" id="PF02811">
    <property type="entry name" value="PHP"/>
    <property type="match status" value="1"/>
</dbReference>
<dbReference type="GO" id="GO:0004401">
    <property type="term" value="F:histidinol-phosphatase activity"/>
    <property type="evidence" value="ECO:0007669"/>
    <property type="project" value="UniProtKB-UniRule"/>
</dbReference>
<comment type="caution">
    <text evidence="10">The sequence shown here is derived from an EMBL/GenBank/DDBJ whole genome shotgun (WGS) entry which is preliminary data.</text>
</comment>
<dbReference type="InterPro" id="IPR010140">
    <property type="entry name" value="Histidinol_P_phosphatase_HisJ"/>
</dbReference>
<dbReference type="Gene3D" id="3.20.20.140">
    <property type="entry name" value="Metal-dependent hydrolases"/>
    <property type="match status" value="1"/>
</dbReference>
<comment type="pathway">
    <text evidence="1 8">Amino-acid biosynthesis; L-histidine biosynthesis; L-histidine from 5-phospho-alpha-D-ribose 1-diphosphate: step 8/9.</text>
</comment>
<feature type="domain" description="PHP" evidence="9">
    <location>
        <begin position="1"/>
        <end position="202"/>
    </location>
</feature>
<dbReference type="EMBL" id="JAPUFD010000008">
    <property type="protein sequence ID" value="MDI1488868.1"/>
    <property type="molecule type" value="Genomic_DNA"/>
</dbReference>
<dbReference type="PANTHER" id="PTHR21039">
    <property type="entry name" value="HISTIDINOL PHOSPHATASE-RELATED"/>
    <property type="match status" value="1"/>
</dbReference>
<name>A0AA43TUT6_9LECA</name>
<evidence type="ECO:0000256" key="7">
    <source>
        <dbReference type="ARBA" id="ARBA00049158"/>
    </source>
</evidence>
<dbReference type="PANTHER" id="PTHR21039:SF0">
    <property type="entry name" value="HISTIDINOL-PHOSPHATASE"/>
    <property type="match status" value="1"/>
</dbReference>
<evidence type="ECO:0000256" key="3">
    <source>
        <dbReference type="ARBA" id="ARBA00013085"/>
    </source>
</evidence>
<evidence type="ECO:0000256" key="1">
    <source>
        <dbReference type="ARBA" id="ARBA00004970"/>
    </source>
</evidence>
<dbReference type="AlphaFoldDB" id="A0AA43TUT6"/>
<keyword evidence="11" id="KW-1185">Reference proteome</keyword>
<protein>
    <recommendedName>
        <fullName evidence="3 8">Histidinol-phosphatase</fullName>
        <shortName evidence="8">HolPase</shortName>
        <ecNumber evidence="3 8">3.1.3.15</ecNumber>
    </recommendedName>
</protein>
<dbReference type="InterPro" id="IPR016195">
    <property type="entry name" value="Pol/histidinol_Pase-like"/>
</dbReference>
<proteinExistence type="inferred from homology"/>
<dbReference type="NCBIfam" id="TIGR01856">
    <property type="entry name" value="hisJ_fam"/>
    <property type="match status" value="1"/>
</dbReference>
<reference evidence="10" key="1">
    <citation type="journal article" date="2023" name="Genome Biol. Evol.">
        <title>First Whole Genome Sequence and Flow Cytometry Genome Size Data for the Lichen-Forming Fungus Ramalina farinacea (Ascomycota).</title>
        <authorList>
            <person name="Llewellyn T."/>
            <person name="Mian S."/>
            <person name="Hill R."/>
            <person name="Leitch I.J."/>
            <person name="Gaya E."/>
        </authorList>
    </citation>
    <scope>NUCLEOTIDE SEQUENCE</scope>
    <source>
        <strain evidence="10">LIQ254RAFAR</strain>
    </source>
</reference>
<evidence type="ECO:0000256" key="2">
    <source>
        <dbReference type="ARBA" id="ARBA00009152"/>
    </source>
</evidence>
<evidence type="ECO:0000256" key="8">
    <source>
        <dbReference type="RuleBase" id="RU366003"/>
    </source>
</evidence>
<dbReference type="EC" id="3.1.3.15" evidence="3 8"/>
<dbReference type="GO" id="GO:0005737">
    <property type="term" value="C:cytoplasm"/>
    <property type="evidence" value="ECO:0007669"/>
    <property type="project" value="TreeGrafter"/>
</dbReference>
<evidence type="ECO:0000259" key="9">
    <source>
        <dbReference type="Pfam" id="PF02811"/>
    </source>
</evidence>
<evidence type="ECO:0000256" key="4">
    <source>
        <dbReference type="ARBA" id="ARBA00022605"/>
    </source>
</evidence>
<comment type="similarity">
    <text evidence="2 8">Belongs to the PHP hydrolase family. HisK subfamily.</text>
</comment>
<keyword evidence="5 8" id="KW-0378">Hydrolase</keyword>
<evidence type="ECO:0000313" key="11">
    <source>
        <dbReference type="Proteomes" id="UP001161017"/>
    </source>
</evidence>
<dbReference type="InterPro" id="IPR004013">
    <property type="entry name" value="PHP_dom"/>
</dbReference>
<dbReference type="CDD" id="cd12110">
    <property type="entry name" value="PHP_HisPPase_Hisj_like"/>
    <property type="match status" value="1"/>
</dbReference>
<evidence type="ECO:0000313" key="10">
    <source>
        <dbReference type="EMBL" id="MDI1488868.1"/>
    </source>
</evidence>
<comment type="catalytic activity">
    <reaction evidence="7 8">
        <text>L-histidinol phosphate + H2O = L-histidinol + phosphate</text>
        <dbReference type="Rhea" id="RHEA:14465"/>
        <dbReference type="ChEBI" id="CHEBI:15377"/>
        <dbReference type="ChEBI" id="CHEBI:43474"/>
        <dbReference type="ChEBI" id="CHEBI:57699"/>
        <dbReference type="ChEBI" id="CHEBI:57980"/>
        <dbReference type="EC" id="3.1.3.15"/>
    </reaction>
</comment>
<sequence>MVREAIARKMTVYCLTEHMPRGPENLYPEELAMGKDQLSHTSPEQTSHYLFQLFDDYYHEALRLREKYADEITILIGMEVDWISPSSQSLIQDLLKKYPLDLFIGSVHHVRSIPIDYSADMFQQAVQECKGTEEKLFEDYFDLQYEMLRALKPPVVGHFDLIRLKSQSPNDSVHRYPEAWEKALRNISFVIEYGGIFEINSAALRKGLTEPYPMADLCDEIASRKGRFVLSDDAHGVDQVGTNYVKVMEFCQQAGIASVTAFQRETMGVTLQSVSVTELWKHPFFLDKSCV</sequence>
<gene>
    <name evidence="10" type="ORF">OHK93_008145</name>
</gene>
<evidence type="ECO:0000256" key="5">
    <source>
        <dbReference type="ARBA" id="ARBA00022801"/>
    </source>
</evidence>
<accession>A0AA43TUT6</accession>
<evidence type="ECO:0000256" key="6">
    <source>
        <dbReference type="ARBA" id="ARBA00023102"/>
    </source>
</evidence>
<dbReference type="Proteomes" id="UP001161017">
    <property type="component" value="Unassembled WGS sequence"/>
</dbReference>
<dbReference type="GO" id="GO:0000105">
    <property type="term" value="P:L-histidine biosynthetic process"/>
    <property type="evidence" value="ECO:0007669"/>
    <property type="project" value="UniProtKB-UniRule"/>
</dbReference>
<dbReference type="SUPFAM" id="SSF89550">
    <property type="entry name" value="PHP domain-like"/>
    <property type="match status" value="1"/>
</dbReference>
<keyword evidence="6 8" id="KW-0368">Histidine biosynthesis</keyword>